<name>A0A820U3Q8_9BILA</name>
<accession>A0A820U3Q8</accession>
<dbReference type="Proteomes" id="UP000663866">
    <property type="component" value="Unassembled WGS sequence"/>
</dbReference>
<dbReference type="SUPFAM" id="SSF52540">
    <property type="entry name" value="P-loop containing nucleoside triphosphate hydrolases"/>
    <property type="match status" value="1"/>
</dbReference>
<sequence>VRQGFKICLIGPKKSGKTSLASCLEENMPVNIDEDIEATQERIVHADDEELISCNLIVVISIMFHNSHSVLTIIASCIRLRMKDIALL</sequence>
<proteinExistence type="predicted"/>
<dbReference type="EMBL" id="CAJOBG010050573">
    <property type="protein sequence ID" value="CAF4481008.1"/>
    <property type="molecule type" value="Genomic_DNA"/>
</dbReference>
<protein>
    <submittedName>
        <fullName evidence="1">Uncharacterized protein</fullName>
    </submittedName>
</protein>
<evidence type="ECO:0000313" key="1">
    <source>
        <dbReference type="EMBL" id="CAF4481008.1"/>
    </source>
</evidence>
<organism evidence="1 2">
    <name type="scientific">Rotaria magnacalcarata</name>
    <dbReference type="NCBI Taxonomy" id="392030"/>
    <lineage>
        <taxon>Eukaryota</taxon>
        <taxon>Metazoa</taxon>
        <taxon>Spiralia</taxon>
        <taxon>Gnathifera</taxon>
        <taxon>Rotifera</taxon>
        <taxon>Eurotatoria</taxon>
        <taxon>Bdelloidea</taxon>
        <taxon>Philodinida</taxon>
        <taxon>Philodinidae</taxon>
        <taxon>Rotaria</taxon>
    </lineage>
</organism>
<gene>
    <name evidence="1" type="ORF">OVN521_LOCUS39624</name>
</gene>
<evidence type="ECO:0000313" key="2">
    <source>
        <dbReference type="Proteomes" id="UP000663866"/>
    </source>
</evidence>
<comment type="caution">
    <text evidence="1">The sequence shown here is derived from an EMBL/GenBank/DDBJ whole genome shotgun (WGS) entry which is preliminary data.</text>
</comment>
<dbReference type="AlphaFoldDB" id="A0A820U3Q8"/>
<reference evidence="1" key="1">
    <citation type="submission" date="2021-02" db="EMBL/GenBank/DDBJ databases">
        <authorList>
            <person name="Nowell W R."/>
        </authorList>
    </citation>
    <scope>NUCLEOTIDE SEQUENCE</scope>
</reference>
<dbReference type="InterPro" id="IPR027417">
    <property type="entry name" value="P-loop_NTPase"/>
</dbReference>
<feature type="non-terminal residue" evidence="1">
    <location>
        <position position="1"/>
    </location>
</feature>
<keyword evidence="2" id="KW-1185">Reference proteome</keyword>